<gene>
    <name evidence="7" type="ORF">TTHT_2068</name>
</gene>
<dbReference type="Pfam" id="PF00590">
    <property type="entry name" value="TP_methylase"/>
    <property type="match status" value="1"/>
</dbReference>
<reference evidence="7 8" key="1">
    <citation type="journal article" date="2012" name="Extremophiles">
        <title>Thermotomaculum hydrothermale gen. nov., sp. nov., a novel heterotrophic thermophile within the phylum Acidobacteria from a deep-sea hydrothermal vent chimney in the Southern Okinawa Trough.</title>
        <authorList>
            <person name="Izumi H."/>
            <person name="Nunoura T."/>
            <person name="Miyazaki M."/>
            <person name="Mino S."/>
            <person name="Toki T."/>
            <person name="Takai K."/>
            <person name="Sako Y."/>
            <person name="Sawabe T."/>
            <person name="Nakagawa S."/>
        </authorList>
    </citation>
    <scope>NUCLEOTIDE SEQUENCE [LARGE SCALE GENOMIC DNA]</scope>
    <source>
        <strain evidence="7 8">AC55</strain>
    </source>
</reference>
<dbReference type="GO" id="GO:0006364">
    <property type="term" value="P:rRNA processing"/>
    <property type="evidence" value="ECO:0007669"/>
    <property type="project" value="UniProtKB-KW"/>
</dbReference>
<keyword evidence="3 7" id="KW-0489">Methyltransferase</keyword>
<evidence type="ECO:0000256" key="1">
    <source>
        <dbReference type="ARBA" id="ARBA00022490"/>
    </source>
</evidence>
<dbReference type="KEGG" id="thyd:TTHT_2068"/>
<evidence type="ECO:0000256" key="5">
    <source>
        <dbReference type="ARBA" id="ARBA00022691"/>
    </source>
</evidence>
<keyword evidence="5" id="KW-0949">S-adenosyl-L-methionine</keyword>
<evidence type="ECO:0000256" key="3">
    <source>
        <dbReference type="ARBA" id="ARBA00022603"/>
    </source>
</evidence>
<dbReference type="InterPro" id="IPR014777">
    <property type="entry name" value="4pyrrole_Mease_sub1"/>
</dbReference>
<feature type="domain" description="Tetrapyrrole methylase" evidence="6">
    <location>
        <begin position="15"/>
        <end position="215"/>
    </location>
</feature>
<dbReference type="GO" id="GO:0008168">
    <property type="term" value="F:methyltransferase activity"/>
    <property type="evidence" value="ECO:0007669"/>
    <property type="project" value="UniProtKB-KW"/>
</dbReference>
<dbReference type="InterPro" id="IPR014776">
    <property type="entry name" value="4pyrrole_Mease_sub2"/>
</dbReference>
<sequence>MVSEAQVLNKLKSGLYLVSVPMGNPEDITLRGLRILKKADVVYGEERKAAYRLIRSLGIKRSDLEFLNEHNEEQKVEEIKKAVIDGKSVAYFSDAGAPVFSDPGLKLVKAFREWNLPVTFIPGASSLMSGIALSGFNMNEFYFAGFLPRKNEERKKKLEELKKLKVPIFIMETPYRLQQLLKAIKNTFGKDKRISILFNLTCQDEEVIIDTVGNILKIVGEEKNRKPFVLVIEGRNV</sequence>
<dbReference type="EC" id="2.1.1.198" evidence="7"/>
<keyword evidence="4 7" id="KW-0808">Transferase</keyword>
<keyword evidence="1" id="KW-0963">Cytoplasm</keyword>
<dbReference type="PANTHER" id="PTHR46111">
    <property type="entry name" value="RIBOSOMAL RNA SMALL SUBUNIT METHYLTRANSFERASE I"/>
    <property type="match status" value="1"/>
</dbReference>
<dbReference type="InterPro" id="IPR035996">
    <property type="entry name" value="4pyrrol_Methylase_sf"/>
</dbReference>
<dbReference type="EMBL" id="AP017470">
    <property type="protein sequence ID" value="BBB33507.1"/>
    <property type="molecule type" value="Genomic_DNA"/>
</dbReference>
<accession>A0A7R6PVQ3</accession>
<evidence type="ECO:0000256" key="2">
    <source>
        <dbReference type="ARBA" id="ARBA00022552"/>
    </source>
</evidence>
<dbReference type="Gene3D" id="3.40.1010.10">
    <property type="entry name" value="Cobalt-precorrin-4 Transmethylase, Domain 1"/>
    <property type="match status" value="1"/>
</dbReference>
<dbReference type="GO" id="GO:0032259">
    <property type="term" value="P:methylation"/>
    <property type="evidence" value="ECO:0007669"/>
    <property type="project" value="UniProtKB-KW"/>
</dbReference>
<evidence type="ECO:0000313" key="7">
    <source>
        <dbReference type="EMBL" id="BBB33507.1"/>
    </source>
</evidence>
<dbReference type="Proteomes" id="UP000595564">
    <property type="component" value="Chromosome"/>
</dbReference>
<dbReference type="Gene3D" id="3.30.950.10">
    <property type="entry name" value="Methyltransferase, Cobalt-precorrin-4 Transmethylase, Domain 2"/>
    <property type="match status" value="1"/>
</dbReference>
<name>A0A7R6PVQ3_9BACT</name>
<keyword evidence="2" id="KW-0698">rRNA processing</keyword>
<dbReference type="AlphaFoldDB" id="A0A7R6PVQ3"/>
<keyword evidence="8" id="KW-1185">Reference proteome</keyword>
<organism evidence="7 8">
    <name type="scientific">Thermotomaculum hydrothermale</name>
    <dbReference type="NCBI Taxonomy" id="981385"/>
    <lineage>
        <taxon>Bacteria</taxon>
        <taxon>Pseudomonadati</taxon>
        <taxon>Acidobacteriota</taxon>
        <taxon>Holophagae</taxon>
        <taxon>Thermotomaculales</taxon>
        <taxon>Thermotomaculaceae</taxon>
        <taxon>Thermotomaculum</taxon>
    </lineage>
</organism>
<evidence type="ECO:0000256" key="4">
    <source>
        <dbReference type="ARBA" id="ARBA00022679"/>
    </source>
</evidence>
<dbReference type="InterPro" id="IPR008189">
    <property type="entry name" value="rRNA_ssu_MeTfrase_I"/>
</dbReference>
<dbReference type="PANTHER" id="PTHR46111:SF1">
    <property type="entry name" value="RIBOSOMAL RNA SMALL SUBUNIT METHYLTRANSFERASE I"/>
    <property type="match status" value="1"/>
</dbReference>
<dbReference type="SUPFAM" id="SSF53790">
    <property type="entry name" value="Tetrapyrrole methylase"/>
    <property type="match status" value="1"/>
</dbReference>
<protein>
    <submittedName>
        <fullName evidence="7">16S rRNA (Cytidine1402-2'-O)-methyltransferase</fullName>
        <ecNumber evidence="7">2.1.1.198</ecNumber>
    </submittedName>
</protein>
<proteinExistence type="predicted"/>
<evidence type="ECO:0000313" key="8">
    <source>
        <dbReference type="Proteomes" id="UP000595564"/>
    </source>
</evidence>
<dbReference type="RefSeq" id="WP_201327817.1">
    <property type="nucleotide sequence ID" value="NZ_AP017470.1"/>
</dbReference>
<dbReference type="InterPro" id="IPR000878">
    <property type="entry name" value="4pyrrol_Mease"/>
</dbReference>
<dbReference type="PIRSF" id="PIRSF005917">
    <property type="entry name" value="MTase_YraL"/>
    <property type="match status" value="1"/>
</dbReference>
<evidence type="ECO:0000259" key="6">
    <source>
        <dbReference type="Pfam" id="PF00590"/>
    </source>
</evidence>